<dbReference type="SUPFAM" id="SSF56112">
    <property type="entry name" value="Protein kinase-like (PK-like)"/>
    <property type="match status" value="1"/>
</dbReference>
<proteinExistence type="predicted"/>
<dbReference type="VEuPathDB" id="FungiDB:CIHG_09709"/>
<dbReference type="AlphaFoldDB" id="A0A0J8UVM5"/>
<organism evidence="1 2">
    <name type="scientific">Coccidioides immitis H538.4</name>
    <dbReference type="NCBI Taxonomy" id="396776"/>
    <lineage>
        <taxon>Eukaryota</taxon>
        <taxon>Fungi</taxon>
        <taxon>Dikarya</taxon>
        <taxon>Ascomycota</taxon>
        <taxon>Pezizomycotina</taxon>
        <taxon>Eurotiomycetes</taxon>
        <taxon>Eurotiomycetidae</taxon>
        <taxon>Onygenales</taxon>
        <taxon>Onygenaceae</taxon>
        <taxon>Coccidioides</taxon>
    </lineage>
</organism>
<protein>
    <recommendedName>
        <fullName evidence="3">Aminoglycoside phosphotransferase domain-containing protein</fullName>
    </recommendedName>
</protein>
<evidence type="ECO:0000313" key="1">
    <source>
        <dbReference type="EMBL" id="KMU91928.1"/>
    </source>
</evidence>
<name>A0A0J8UVM5_COCIT</name>
<reference evidence="2" key="1">
    <citation type="journal article" date="2010" name="Genome Res.">
        <title>Population genomic sequencing of Coccidioides fungi reveals recent hybridization and transposon control.</title>
        <authorList>
            <person name="Neafsey D.E."/>
            <person name="Barker B.M."/>
            <person name="Sharpton T.J."/>
            <person name="Stajich J.E."/>
            <person name="Park D.J."/>
            <person name="Whiston E."/>
            <person name="Hung C.-Y."/>
            <person name="McMahan C."/>
            <person name="White J."/>
            <person name="Sykes S."/>
            <person name="Heiman D."/>
            <person name="Young S."/>
            <person name="Zeng Q."/>
            <person name="Abouelleil A."/>
            <person name="Aftuck L."/>
            <person name="Bessette D."/>
            <person name="Brown A."/>
            <person name="FitzGerald M."/>
            <person name="Lui A."/>
            <person name="Macdonald J.P."/>
            <person name="Priest M."/>
            <person name="Orbach M.J."/>
            <person name="Galgiani J.N."/>
            <person name="Kirkland T.N."/>
            <person name="Cole G.T."/>
            <person name="Birren B.W."/>
            <person name="Henn M.R."/>
            <person name="Taylor J.W."/>
            <person name="Rounsley S.D."/>
        </authorList>
    </citation>
    <scope>NUCLEOTIDE SEQUENCE [LARGE SCALE GENOMIC DNA]</scope>
    <source>
        <strain evidence="2">H538.4</strain>
    </source>
</reference>
<evidence type="ECO:0008006" key="3">
    <source>
        <dbReference type="Google" id="ProtNLM"/>
    </source>
</evidence>
<dbReference type="STRING" id="396776.A0A0J8UVM5"/>
<dbReference type="Proteomes" id="UP000054563">
    <property type="component" value="Unassembled WGS sequence"/>
</dbReference>
<dbReference type="InterPro" id="IPR051678">
    <property type="entry name" value="AGP_Transferase"/>
</dbReference>
<dbReference type="InterPro" id="IPR011009">
    <property type="entry name" value="Kinase-like_dom_sf"/>
</dbReference>
<dbReference type="EMBL" id="DS017047">
    <property type="protein sequence ID" value="KMU91928.1"/>
    <property type="molecule type" value="Genomic_DNA"/>
</dbReference>
<dbReference type="PANTHER" id="PTHR21310">
    <property type="entry name" value="AMINOGLYCOSIDE PHOSPHOTRANSFERASE-RELATED-RELATED"/>
    <property type="match status" value="1"/>
</dbReference>
<dbReference type="eggNOG" id="ENOG502QQYZ">
    <property type="taxonomic scope" value="Eukaryota"/>
</dbReference>
<dbReference type="PANTHER" id="PTHR21310:SF37">
    <property type="entry name" value="AMINOGLYCOSIDE PHOSPHOTRANSFERASE DOMAIN-CONTAINING PROTEIN"/>
    <property type="match status" value="1"/>
</dbReference>
<evidence type="ECO:0000313" key="2">
    <source>
        <dbReference type="Proteomes" id="UP000054563"/>
    </source>
</evidence>
<gene>
    <name evidence="1" type="ORF">CIHG_09709</name>
</gene>
<dbReference type="OrthoDB" id="4193134at2759"/>
<accession>A0A0J8UVM5</accession>
<sequence>MPHTEVQTRNLYRSISKIMISLAKISQPRIGSWTIDNDGRISLSIRPMYCHLHQLENYAIPSGIPRNMTYTGADGFYLDLLTDDDNRLRISECCFDEADARGQAKDLVLMRALLHLFTDRHLHNSPFVMQLADMHASNIFVDEDWNIKHVVDLEWACCLPLGNLLPPFWLTGQSVDGLDGPEYEQFKACYEQFTTIFEQEETDTPLHHKGSFYSRAKVMKRALDDGQNWYLNALQTPKGLFNLFRTHLQPFFDEVPKESLRAAVSPYWTPGMTSNSSIVESKLRDYANYRKDVHNLVPGGRKMRKPASWLIAALGHQTESEAYKE</sequence>